<feature type="non-terminal residue" evidence="2">
    <location>
        <position position="1"/>
    </location>
</feature>
<proteinExistence type="predicted"/>
<dbReference type="AlphaFoldDB" id="A0A9X6NLF0"/>
<evidence type="ECO:0000256" key="1">
    <source>
        <dbReference type="SAM" id="MobiDB-lite"/>
    </source>
</evidence>
<comment type="caution">
    <text evidence="2">The sequence shown here is derived from an EMBL/GenBank/DDBJ whole genome shotgun (WGS) entry which is preliminary data.</text>
</comment>
<feature type="region of interest" description="Disordered" evidence="1">
    <location>
        <begin position="61"/>
        <end position="96"/>
    </location>
</feature>
<dbReference type="Proteomes" id="UP000192578">
    <property type="component" value="Unassembled WGS sequence"/>
</dbReference>
<evidence type="ECO:0000313" key="3">
    <source>
        <dbReference type="Proteomes" id="UP000192578"/>
    </source>
</evidence>
<dbReference type="EMBL" id="MTYJ01000481">
    <property type="protein sequence ID" value="OWA54901.1"/>
    <property type="molecule type" value="Genomic_DNA"/>
</dbReference>
<accession>A0A9X6NLF0</accession>
<reference evidence="3" key="1">
    <citation type="submission" date="2017-01" db="EMBL/GenBank/DDBJ databases">
        <title>Comparative genomics of anhydrobiosis in the tardigrade Hypsibius dujardini.</title>
        <authorList>
            <person name="Yoshida Y."/>
            <person name="Koutsovoulos G."/>
            <person name="Laetsch D."/>
            <person name="Stevens L."/>
            <person name="Kumar S."/>
            <person name="Horikawa D."/>
            <person name="Ishino K."/>
            <person name="Komine S."/>
            <person name="Tomita M."/>
            <person name="Blaxter M."/>
            <person name="Arakawa K."/>
        </authorList>
    </citation>
    <scope>NUCLEOTIDE SEQUENCE [LARGE SCALE GENOMIC DNA]</scope>
    <source>
        <strain evidence="3">Z151</strain>
    </source>
</reference>
<keyword evidence="3" id="KW-1185">Reference proteome</keyword>
<sequence length="96" mass="10511">MAPFYQPFTRNFSLQNEDVTQIQKLYGQRLVAAISDDAPSNSINPFGTIESITGRPVETATQIVPPGTDLPVTEPTSVTEQSDTEKHGEQHGQPLK</sequence>
<gene>
    <name evidence="2" type="ORF">BV898_19292</name>
</gene>
<name>A0A9X6NLF0_HYPEX</name>
<evidence type="ECO:0000313" key="2">
    <source>
        <dbReference type="EMBL" id="OWA54901.1"/>
    </source>
</evidence>
<organism evidence="2 3">
    <name type="scientific">Hypsibius exemplaris</name>
    <name type="common">Freshwater tardigrade</name>
    <dbReference type="NCBI Taxonomy" id="2072580"/>
    <lineage>
        <taxon>Eukaryota</taxon>
        <taxon>Metazoa</taxon>
        <taxon>Ecdysozoa</taxon>
        <taxon>Tardigrada</taxon>
        <taxon>Eutardigrada</taxon>
        <taxon>Parachela</taxon>
        <taxon>Hypsibioidea</taxon>
        <taxon>Hypsibiidae</taxon>
        <taxon>Hypsibius</taxon>
    </lineage>
</organism>
<protein>
    <submittedName>
        <fullName evidence="2">Uncharacterized protein</fullName>
    </submittedName>
</protein>